<dbReference type="Proteomes" id="UP000184612">
    <property type="component" value="Unassembled WGS sequence"/>
</dbReference>
<evidence type="ECO:0000313" key="8">
    <source>
        <dbReference type="EMBL" id="SHO53820.1"/>
    </source>
</evidence>
<dbReference type="InterPro" id="IPR045851">
    <property type="entry name" value="AMP-bd_C_sf"/>
</dbReference>
<dbReference type="InterPro" id="IPR000873">
    <property type="entry name" value="AMP-dep_synth/lig_dom"/>
</dbReference>
<dbReference type="InterPro" id="IPR013968">
    <property type="entry name" value="PKS_KR"/>
</dbReference>
<dbReference type="Gene3D" id="2.30.38.10">
    <property type="entry name" value="Luciferase, Domain 3"/>
    <property type="match status" value="1"/>
</dbReference>
<name>A0A1M7YMI2_9FIRM</name>
<dbReference type="PROSITE" id="PS50075">
    <property type="entry name" value="CARRIER"/>
    <property type="match status" value="2"/>
</dbReference>
<dbReference type="Pfam" id="PF08659">
    <property type="entry name" value="KR"/>
    <property type="match status" value="1"/>
</dbReference>
<evidence type="ECO:0000313" key="9">
    <source>
        <dbReference type="Proteomes" id="UP000184612"/>
    </source>
</evidence>
<dbReference type="SUPFAM" id="SSF47336">
    <property type="entry name" value="ACP-like"/>
    <property type="match status" value="2"/>
</dbReference>
<keyword evidence="4" id="KW-0808">Transferase</keyword>
<evidence type="ECO:0000256" key="3">
    <source>
        <dbReference type="ARBA" id="ARBA00022553"/>
    </source>
</evidence>
<dbReference type="SUPFAM" id="SSF56801">
    <property type="entry name" value="Acetyl-CoA synthetase-like"/>
    <property type="match status" value="1"/>
</dbReference>
<organism evidence="8 9">
    <name type="scientific">Anaerocolumna xylanovorans DSM 12503</name>
    <dbReference type="NCBI Taxonomy" id="1121345"/>
    <lineage>
        <taxon>Bacteria</taxon>
        <taxon>Bacillati</taxon>
        <taxon>Bacillota</taxon>
        <taxon>Clostridia</taxon>
        <taxon>Lachnospirales</taxon>
        <taxon>Lachnospiraceae</taxon>
        <taxon>Anaerocolumna</taxon>
    </lineage>
</organism>
<dbReference type="InterPro" id="IPR036291">
    <property type="entry name" value="NAD(P)-bd_dom_sf"/>
</dbReference>
<dbReference type="InterPro" id="IPR014030">
    <property type="entry name" value="Ketoacyl_synth_N"/>
</dbReference>
<dbReference type="Pfam" id="PF16197">
    <property type="entry name" value="KAsynt_C_assoc"/>
    <property type="match status" value="1"/>
</dbReference>
<dbReference type="InterPro" id="IPR016039">
    <property type="entry name" value="Thiolase-like"/>
</dbReference>
<dbReference type="GO" id="GO:0004315">
    <property type="term" value="F:3-oxoacyl-[acyl-carrier-protein] synthase activity"/>
    <property type="evidence" value="ECO:0007669"/>
    <property type="project" value="InterPro"/>
</dbReference>
<dbReference type="InterPro" id="IPR006162">
    <property type="entry name" value="Ppantetheine_attach_site"/>
</dbReference>
<dbReference type="STRING" id="1121345.SAMN02745217_04302"/>
<gene>
    <name evidence="8" type="ORF">SAMN02745217_04302</name>
</gene>
<dbReference type="EMBL" id="FRFD01000015">
    <property type="protein sequence ID" value="SHO53820.1"/>
    <property type="molecule type" value="Genomic_DNA"/>
</dbReference>
<dbReference type="InterPro" id="IPR020841">
    <property type="entry name" value="PKS_Beta-ketoAc_synthase_dom"/>
</dbReference>
<dbReference type="Pfam" id="PF02801">
    <property type="entry name" value="Ketoacyl-synt_C"/>
    <property type="match status" value="1"/>
</dbReference>
<evidence type="ECO:0000256" key="2">
    <source>
        <dbReference type="ARBA" id="ARBA00022450"/>
    </source>
</evidence>
<keyword evidence="9" id="KW-1185">Reference proteome</keyword>
<dbReference type="PROSITE" id="PS00455">
    <property type="entry name" value="AMP_BINDING"/>
    <property type="match status" value="1"/>
</dbReference>
<evidence type="ECO:0000256" key="5">
    <source>
        <dbReference type="SAM" id="Coils"/>
    </source>
</evidence>
<dbReference type="PROSITE" id="PS00606">
    <property type="entry name" value="KS3_1"/>
    <property type="match status" value="1"/>
</dbReference>
<dbReference type="GO" id="GO:0071770">
    <property type="term" value="P:DIM/DIP cell wall layer assembly"/>
    <property type="evidence" value="ECO:0007669"/>
    <property type="project" value="TreeGrafter"/>
</dbReference>
<feature type="domain" description="Ketosynthase family 3 (KS3)" evidence="7">
    <location>
        <begin position="602"/>
        <end position="1026"/>
    </location>
</feature>
<evidence type="ECO:0000259" key="6">
    <source>
        <dbReference type="PROSITE" id="PS50075"/>
    </source>
</evidence>
<dbReference type="InterPro" id="IPR009081">
    <property type="entry name" value="PP-bd_ACP"/>
</dbReference>
<dbReference type="Gene3D" id="3.30.300.30">
    <property type="match status" value="1"/>
</dbReference>
<dbReference type="InterPro" id="IPR032821">
    <property type="entry name" value="PKS_assoc"/>
</dbReference>
<dbReference type="InterPro" id="IPR010071">
    <property type="entry name" value="AA_adenyl_dom"/>
</dbReference>
<evidence type="ECO:0000259" key="7">
    <source>
        <dbReference type="PROSITE" id="PS52004"/>
    </source>
</evidence>
<dbReference type="PANTHER" id="PTHR43775:SF37">
    <property type="entry name" value="SI:DKEY-61P9.11"/>
    <property type="match status" value="1"/>
</dbReference>
<protein>
    <submittedName>
        <fullName evidence="8">Polyketide synthase PksJ</fullName>
    </submittedName>
</protein>
<dbReference type="InterPro" id="IPR025110">
    <property type="entry name" value="AMP-bd_C"/>
</dbReference>
<dbReference type="SUPFAM" id="SSF53901">
    <property type="entry name" value="Thiolase-like"/>
    <property type="match status" value="1"/>
</dbReference>
<proteinExistence type="predicted"/>
<dbReference type="GO" id="GO:0005886">
    <property type="term" value="C:plasma membrane"/>
    <property type="evidence" value="ECO:0007669"/>
    <property type="project" value="TreeGrafter"/>
</dbReference>
<dbReference type="Gene3D" id="3.40.47.10">
    <property type="match status" value="1"/>
</dbReference>
<dbReference type="Gene3D" id="1.10.1200.10">
    <property type="entry name" value="ACP-like"/>
    <property type="match status" value="2"/>
</dbReference>
<dbReference type="InterPro" id="IPR014031">
    <property type="entry name" value="Ketoacyl_synth_C"/>
</dbReference>
<dbReference type="OrthoDB" id="9778383at2"/>
<dbReference type="FunFam" id="1.10.1200.10:FF:000005">
    <property type="entry name" value="Nonribosomal peptide synthetase 1"/>
    <property type="match status" value="1"/>
</dbReference>
<dbReference type="RefSeq" id="WP_073590936.1">
    <property type="nucleotide sequence ID" value="NZ_FRFD01000015.1"/>
</dbReference>
<dbReference type="CDD" id="cd00833">
    <property type="entry name" value="PKS"/>
    <property type="match status" value="1"/>
</dbReference>
<dbReference type="Gene3D" id="3.40.50.980">
    <property type="match status" value="2"/>
</dbReference>
<feature type="domain" description="Carrier" evidence="6">
    <location>
        <begin position="1714"/>
        <end position="1788"/>
    </location>
</feature>
<dbReference type="SUPFAM" id="SSF51735">
    <property type="entry name" value="NAD(P)-binding Rossmann-fold domains"/>
    <property type="match status" value="1"/>
</dbReference>
<evidence type="ECO:0000256" key="4">
    <source>
        <dbReference type="ARBA" id="ARBA00022679"/>
    </source>
</evidence>
<accession>A0A1M7YMI2</accession>
<keyword evidence="5" id="KW-0175">Coiled coil</keyword>
<dbReference type="GO" id="GO:0006633">
    <property type="term" value="P:fatty acid biosynthetic process"/>
    <property type="evidence" value="ECO:0007669"/>
    <property type="project" value="InterPro"/>
</dbReference>
<dbReference type="Gene3D" id="3.40.50.720">
    <property type="entry name" value="NAD(P)-binding Rossmann-like Domain"/>
    <property type="match status" value="1"/>
</dbReference>
<dbReference type="PANTHER" id="PTHR43775">
    <property type="entry name" value="FATTY ACID SYNTHASE"/>
    <property type="match status" value="1"/>
</dbReference>
<dbReference type="PROSITE" id="PS00012">
    <property type="entry name" value="PHOSPHOPANTETHEINE"/>
    <property type="match status" value="1"/>
</dbReference>
<feature type="domain" description="Carrier" evidence="6">
    <location>
        <begin position="510"/>
        <end position="585"/>
    </location>
</feature>
<dbReference type="InterPro" id="IPR018201">
    <property type="entry name" value="Ketoacyl_synth_AS"/>
</dbReference>
<dbReference type="InterPro" id="IPR036736">
    <property type="entry name" value="ACP-like_sf"/>
</dbReference>
<dbReference type="InterPro" id="IPR050091">
    <property type="entry name" value="PKS_NRPS_Biosynth_Enz"/>
</dbReference>
<dbReference type="PROSITE" id="PS52004">
    <property type="entry name" value="KS3_2"/>
    <property type="match status" value="1"/>
</dbReference>
<dbReference type="GO" id="GO:0004312">
    <property type="term" value="F:fatty acid synthase activity"/>
    <property type="evidence" value="ECO:0007669"/>
    <property type="project" value="TreeGrafter"/>
</dbReference>
<dbReference type="SMART" id="SM00822">
    <property type="entry name" value="PKS_KR"/>
    <property type="match status" value="1"/>
</dbReference>
<dbReference type="Pfam" id="PF00501">
    <property type="entry name" value="AMP-binding"/>
    <property type="match status" value="1"/>
</dbReference>
<dbReference type="SMART" id="SM00825">
    <property type="entry name" value="PKS_KS"/>
    <property type="match status" value="1"/>
</dbReference>
<dbReference type="Gene3D" id="1.10.1240.100">
    <property type="match status" value="1"/>
</dbReference>
<sequence length="2119" mass="239843">MASGRSEGNLINIHELVEQQVLKTPDSIAIQDENTFMTYRELWEKSGKVANAIRGKGILLGEVVGIITGRCKELVISILGVLRAGGVFLLIDKGAPVNRISYMLEDSSTKLLLVKDYREELPGNEDILQLRVCDILLGEYSVSYQTSFRSSEDMVYILYTSGSTGKPKGVQILHRGLTNYITWAAEYYCGNELLNFPLYSAVGFDLTITSIFTPLLTGAKIIVFESDEIDLVRQVVKHEEVHIVKLTPTHLNMLSEEDVKASSVRKFVLGGEALKTSAAKRISDWYRGKIEIYNEYGPTEATVGCMIYRFDPQKDKREVVPIGLPIKNTRIYILDKDMKQVAYGVTGEIYIGGQGLARGYLNKDEQTKRCFVENPYISGSIIYKTGDLAKVIPGKIIEYLGRKDEQVKLRGFRIELGEIENVLLKQEGVKEAAVVIRGDNENGSLCAFITAYEQIDITAIKHTLKETLPVYMVPDRIELLEAMPVTSNGKADKGLLRNKCISLSEKTYVLPANDIEKKLVLIWKELLNTERIGVNDNFFDLGGNSMRIVQLSARIAEELQIECKVSELFAYPTISEFVRYKFNNEYGFNKKEAVCERKVSNDKDIAIIGIGITMPLADSLEELWELLAKGHDFIGDFPNQRKSQVSSYINETCSEDEEYLAGAYLENIDFFDAEFFDFSPKEADLMDPSQRIFLQTCWKSIEDAGYSGKSLYGSNTGVFLGYGSNESEYRRMAYKYNRESINTALTGTLPSIIASRISYMLNFTGPAVNFDTACSSSLTALHYACQSLYLRECEQAIVGGIKIQLLPLSYNIDIGISSKDNKTRTFDNQADGTVGGEGSIAMFLKPLKGAVESKDRIYAVIKGSALNQDGRSNGITAPNPVAQADVIVKAWENAGINPETVSMLEAHGTGTKLGDPIEIDGITRAFRRYTDKKQICAIGTIKSNMGHLDNAAGLAGILKAALCLKHKKLIPSIHFEYPNEEIDFINSPVYVNTQYRDWIVEKDMPRRCGVSSFGMSGTNSHIVLEEAPVTEDKCFDNARYSILTVSAKSRYSFKRLLTEYTRILQTVEDFEELRKICYTSNTGRGHYRYRLAVIFKKDDKGYCINLNNYKQGVDCRTMFYGEHVIIAPTKKIAEEYEITKEELNNMKEKAAGYTKELSNGQKDNTEILRELILLYVRGCEIEWNSFLPALPKVSLPVYPFKKERHWLNVPRKIGYYKEEWVENGRIENNTLQNHTGEKLKVAVIMYDNESCNKIVDSQLSKNYSVIPVYINYPKSAAEDIETVILKQIMKIEWSSIHRIIHIGCLSDNNFNDVKMLQSYLLENIVSLVCTIRAASTVADPIPLIVFSKQADAAENSVILSVLKTISTEYPGMDCFGYDVDDTDNLAFILENIQGAEKENPITLIRKDRYYKSVITKYNPDKKAIHQSNGICNKGIYIIWGGTGNIGRKLAEFLTEAAEDVHIILAGRRCICGKEQQKDYTKLEKLIKENNEIEVFKADISDEKDVISLLDSVKKKYGKINGMFLCAAEGVGGSAQPVRTLEGNQFWDGTKAKIAGLFLLEKVWDENKLDFMVLFSSAITSTGSYGASAYAAANAYLDSYASKESKIAKRVITINWPSWISTINIKTTKNMQYSQMFLPIDDKDALENLSAILKSGLKGRFIIGEISSNPLIVENLHKAKLKFSDEILKELGQGNHKAFKTEQPVSVRLEGKKDSNYTDVEHVLGKIIGNILGYETINVYHEFGDMGMNSILFVQVQLKLEADNIYIGEKDFYTYNTVHDLAAFIEGKKIKHKTLMKKVQDEKIFNDIFYKSCFYNSLFSLLRLNDKDLHPFYVNDMFIYKYKNGILDIETVSKKNEDTLLAGQGVKFKKISAITSNAIIEELAQNRQIIAWVDSYYEAIRMDTYNKQHLAHTLAIVDYKKEEELFIVIEHTGKDNLDYKQCLLSKSDMDNCLEGFTKHFSQENIFYNYILEFDSGYIMEEVEADYKAEYQALWSENLSEYEKSVSYLTDFVGDIRNKKALENNEFSNLINMIRNIVNFKALDVFRNKIMEKEDESAEITGQVYEAWKKLRNSFIRLEVSGEVNDLVIKKLISEVNNIRNMEMQLLFRMRSNTETEVQEG</sequence>
<dbReference type="NCBIfam" id="TIGR01733">
    <property type="entry name" value="AA-adenyl-dom"/>
    <property type="match status" value="1"/>
</dbReference>
<keyword evidence="3" id="KW-0597">Phosphoprotein</keyword>
<feature type="coiled-coil region" evidence="5">
    <location>
        <begin position="1129"/>
        <end position="1163"/>
    </location>
</feature>
<dbReference type="Pfam" id="PF00550">
    <property type="entry name" value="PP-binding"/>
    <property type="match status" value="2"/>
</dbReference>
<keyword evidence="2" id="KW-0596">Phosphopantetheine</keyword>
<dbReference type="Pfam" id="PF00109">
    <property type="entry name" value="ketoacyl-synt"/>
    <property type="match status" value="1"/>
</dbReference>
<dbReference type="InterPro" id="IPR020845">
    <property type="entry name" value="AMP-binding_CS"/>
</dbReference>
<dbReference type="Pfam" id="PF13193">
    <property type="entry name" value="AMP-binding_C"/>
    <property type="match status" value="1"/>
</dbReference>
<dbReference type="GO" id="GO:0005737">
    <property type="term" value="C:cytoplasm"/>
    <property type="evidence" value="ECO:0007669"/>
    <property type="project" value="TreeGrafter"/>
</dbReference>
<comment type="cofactor">
    <cofactor evidence="1">
        <name>pantetheine 4'-phosphate</name>
        <dbReference type="ChEBI" id="CHEBI:47942"/>
    </cofactor>
</comment>
<dbReference type="InterPro" id="IPR057326">
    <property type="entry name" value="KR_dom"/>
</dbReference>
<evidence type="ECO:0000256" key="1">
    <source>
        <dbReference type="ARBA" id="ARBA00001957"/>
    </source>
</evidence>
<reference evidence="8 9" key="1">
    <citation type="submission" date="2016-12" db="EMBL/GenBank/DDBJ databases">
        <authorList>
            <person name="Song W.-J."/>
            <person name="Kurnit D.M."/>
        </authorList>
    </citation>
    <scope>NUCLEOTIDE SEQUENCE [LARGE SCALE GENOMIC DNA]</scope>
    <source>
        <strain evidence="8 9">DSM 12503</strain>
    </source>
</reference>